<evidence type="ECO:0000259" key="8">
    <source>
        <dbReference type="PROSITE" id="PS50217"/>
    </source>
</evidence>
<organism evidence="9">
    <name type="scientific">Timema californicum</name>
    <name type="common">California timema</name>
    <name type="synonym">Walking stick</name>
    <dbReference type="NCBI Taxonomy" id="61474"/>
    <lineage>
        <taxon>Eukaryota</taxon>
        <taxon>Metazoa</taxon>
        <taxon>Ecdysozoa</taxon>
        <taxon>Arthropoda</taxon>
        <taxon>Hexapoda</taxon>
        <taxon>Insecta</taxon>
        <taxon>Pterygota</taxon>
        <taxon>Neoptera</taxon>
        <taxon>Polyneoptera</taxon>
        <taxon>Phasmatodea</taxon>
        <taxon>Timematodea</taxon>
        <taxon>Timematoidea</taxon>
        <taxon>Timematidae</taxon>
        <taxon>Timema</taxon>
    </lineage>
</organism>
<evidence type="ECO:0000256" key="3">
    <source>
        <dbReference type="ARBA" id="ARBA00023125"/>
    </source>
</evidence>
<evidence type="ECO:0000256" key="4">
    <source>
        <dbReference type="ARBA" id="ARBA00023163"/>
    </source>
</evidence>
<evidence type="ECO:0000256" key="7">
    <source>
        <dbReference type="SAM" id="Coils"/>
    </source>
</evidence>
<keyword evidence="7" id="KW-0175">Coiled coil</keyword>
<dbReference type="GO" id="GO:0005634">
    <property type="term" value="C:nucleus"/>
    <property type="evidence" value="ECO:0007669"/>
    <property type="project" value="TreeGrafter"/>
</dbReference>
<evidence type="ECO:0000256" key="6">
    <source>
        <dbReference type="ARBA" id="ARBA00040165"/>
    </source>
</evidence>
<feature type="domain" description="BZIP" evidence="8">
    <location>
        <begin position="75"/>
        <end position="138"/>
    </location>
</feature>
<dbReference type="AlphaFoldDB" id="A0A7R9P8U0"/>
<dbReference type="GO" id="GO:0000981">
    <property type="term" value="F:DNA-binding transcription factor activity, RNA polymerase II-specific"/>
    <property type="evidence" value="ECO:0007669"/>
    <property type="project" value="TreeGrafter"/>
</dbReference>
<dbReference type="InterPro" id="IPR046347">
    <property type="entry name" value="bZIP_sf"/>
</dbReference>
<dbReference type="PANTHER" id="PTHR46542:SF1">
    <property type="entry name" value="X-BOX BINDING PROTEIN 1"/>
    <property type="match status" value="1"/>
</dbReference>
<dbReference type="Gene3D" id="1.20.5.170">
    <property type="match status" value="1"/>
</dbReference>
<dbReference type="PANTHER" id="PTHR46542">
    <property type="entry name" value="X-BOX BINDING PROTEIN 1"/>
    <property type="match status" value="1"/>
</dbReference>
<sequence length="405" mass="44928">MTMASKTIIISLSKYVADRNMGVPIKVESSGLTTGFDVKPTLANVTYDNINDDTNFSDVLFSSSKKRRLDHLSYEQKLQRKKLKNRVAAQCSRDRKKARLDELEIEVKLLKEMNDALLAHCDELKMKSEKLEMKNKELTTENKHLCSKLSSRQTRDVGCSPIVGPAASIVHPPPQGLGLQPAQGLTLAVWRILTICLLFPTSWETLLQTITCPSWRNSQSLFFEKLLQAVRKEDGSLHKNAESAETPQVLGGAPEDMGPSPMACDYLAATNSCHQELLPTIHIPDTRETFRGACEPLIDDVNETITITLPCEGIVCVEDAVQEVVTSESCEVFEEAVSPLFRDTHSPIPHSPLLYTIDDIAVKKGATFSDCGYESLDSPYSEDSTNCGLTDLWNESFSDLFPSLI</sequence>
<dbReference type="EMBL" id="OE182206">
    <property type="protein sequence ID" value="CAD7574244.1"/>
    <property type="molecule type" value="Genomic_DNA"/>
</dbReference>
<dbReference type="SMART" id="SM00338">
    <property type="entry name" value="BRLZ"/>
    <property type="match status" value="1"/>
</dbReference>
<dbReference type="InterPro" id="IPR052470">
    <property type="entry name" value="ER_Stress-Reg_TF"/>
</dbReference>
<dbReference type="SUPFAM" id="SSF57959">
    <property type="entry name" value="Leucine zipper domain"/>
    <property type="match status" value="1"/>
</dbReference>
<keyword evidence="5" id="KW-0539">Nucleus</keyword>
<accession>A0A7R9P8U0</accession>
<gene>
    <name evidence="9" type="ORF">TCMB3V08_LOCUS6864</name>
</gene>
<reference evidence="9" key="1">
    <citation type="submission" date="2020-11" db="EMBL/GenBank/DDBJ databases">
        <authorList>
            <person name="Tran Van P."/>
        </authorList>
    </citation>
    <scope>NUCLEOTIDE SEQUENCE</scope>
</reference>
<keyword evidence="4" id="KW-0804">Transcription</keyword>
<evidence type="ECO:0000256" key="1">
    <source>
        <dbReference type="ARBA" id="ARBA00022843"/>
    </source>
</evidence>
<dbReference type="GO" id="GO:0000977">
    <property type="term" value="F:RNA polymerase II transcription regulatory region sequence-specific DNA binding"/>
    <property type="evidence" value="ECO:0007669"/>
    <property type="project" value="TreeGrafter"/>
</dbReference>
<dbReference type="CDD" id="cd14691">
    <property type="entry name" value="bZIP_XBP1"/>
    <property type="match status" value="1"/>
</dbReference>
<evidence type="ECO:0000313" key="9">
    <source>
        <dbReference type="EMBL" id="CAD7574244.1"/>
    </source>
</evidence>
<keyword evidence="2" id="KW-0805">Transcription regulation</keyword>
<protein>
    <recommendedName>
        <fullName evidence="6">X-box-binding protein 1</fullName>
    </recommendedName>
</protein>
<keyword evidence="3" id="KW-0238">DNA-binding</keyword>
<evidence type="ECO:0000256" key="5">
    <source>
        <dbReference type="ARBA" id="ARBA00023242"/>
    </source>
</evidence>
<proteinExistence type="predicted"/>
<feature type="coiled-coil region" evidence="7">
    <location>
        <begin position="86"/>
        <end position="148"/>
    </location>
</feature>
<name>A0A7R9P8U0_TIMCA</name>
<evidence type="ECO:0000256" key="2">
    <source>
        <dbReference type="ARBA" id="ARBA00023015"/>
    </source>
</evidence>
<keyword evidence="1" id="KW-0832">Ubl conjugation</keyword>
<dbReference type="Pfam" id="PF00170">
    <property type="entry name" value="bZIP_1"/>
    <property type="match status" value="1"/>
</dbReference>
<dbReference type="PROSITE" id="PS50217">
    <property type="entry name" value="BZIP"/>
    <property type="match status" value="1"/>
</dbReference>
<dbReference type="InterPro" id="IPR004827">
    <property type="entry name" value="bZIP"/>
</dbReference>